<proteinExistence type="predicted"/>
<organism evidence="2 3">
    <name type="scientific">Babesia duncani</name>
    <dbReference type="NCBI Taxonomy" id="323732"/>
    <lineage>
        <taxon>Eukaryota</taxon>
        <taxon>Sar</taxon>
        <taxon>Alveolata</taxon>
        <taxon>Apicomplexa</taxon>
        <taxon>Aconoidasida</taxon>
        <taxon>Piroplasmida</taxon>
        <taxon>Babesiidae</taxon>
        <taxon>Babesia</taxon>
    </lineage>
</organism>
<dbReference type="RefSeq" id="XP_067804342.1">
    <property type="nucleotide sequence ID" value="XM_067945551.1"/>
</dbReference>
<dbReference type="EMBL" id="JALLKP010000001">
    <property type="protein sequence ID" value="KAK2197500.1"/>
    <property type="molecule type" value="Genomic_DNA"/>
</dbReference>
<dbReference type="AlphaFoldDB" id="A0AAD9UQ54"/>
<keyword evidence="3" id="KW-1185">Reference proteome</keyword>
<dbReference type="Proteomes" id="UP001214638">
    <property type="component" value="Unassembled WGS sequence"/>
</dbReference>
<evidence type="ECO:0000313" key="3">
    <source>
        <dbReference type="Proteomes" id="UP001214638"/>
    </source>
</evidence>
<sequence length="189" mass="20286">MISTKLIAVIFTSFVCITNAADKNLGKEKAPVADTIKVITEARDVIKKLNEAAKEDEKAFGDATLAAEKTAVAAAAKTLETAYGTTDAALKVVADLPEDPKYKDKKDEADITKLQEELQTKTDTANGEVIKFIAAFLEYQKTFFEKDVKKTGPVASTNFLKKMTLMLETGSAAFYSVIPAIALAAVALA</sequence>
<keyword evidence="1" id="KW-0732">Signal</keyword>
<comment type="caution">
    <text evidence="2">The sequence shown here is derived from an EMBL/GenBank/DDBJ whole genome shotgun (WGS) entry which is preliminary data.</text>
</comment>
<reference evidence="2" key="1">
    <citation type="journal article" date="2023" name="Nat. Microbiol.">
        <title>Babesia duncani multi-omics identifies virulence factors and drug targets.</title>
        <authorList>
            <person name="Singh P."/>
            <person name="Lonardi S."/>
            <person name="Liang Q."/>
            <person name="Vydyam P."/>
            <person name="Khabirova E."/>
            <person name="Fang T."/>
            <person name="Gihaz S."/>
            <person name="Thekkiniath J."/>
            <person name="Munshi M."/>
            <person name="Abel S."/>
            <person name="Ciampossin L."/>
            <person name="Batugedara G."/>
            <person name="Gupta M."/>
            <person name="Lu X.M."/>
            <person name="Lenz T."/>
            <person name="Chakravarty S."/>
            <person name="Cornillot E."/>
            <person name="Hu Y."/>
            <person name="Ma W."/>
            <person name="Gonzalez L.M."/>
            <person name="Sanchez S."/>
            <person name="Estrada K."/>
            <person name="Sanchez-Flores A."/>
            <person name="Montero E."/>
            <person name="Harb O.S."/>
            <person name="Le Roch K.G."/>
            <person name="Mamoun C.B."/>
        </authorList>
    </citation>
    <scope>NUCLEOTIDE SEQUENCE</scope>
    <source>
        <strain evidence="2">WA1</strain>
    </source>
</reference>
<feature type="signal peptide" evidence="1">
    <location>
        <begin position="1"/>
        <end position="20"/>
    </location>
</feature>
<evidence type="ECO:0000313" key="2">
    <source>
        <dbReference type="EMBL" id="KAK2197500.1"/>
    </source>
</evidence>
<evidence type="ECO:0000256" key="1">
    <source>
        <dbReference type="SAM" id="SignalP"/>
    </source>
</evidence>
<feature type="chain" id="PRO_5041944487" evidence="1">
    <location>
        <begin position="21"/>
        <end position="189"/>
    </location>
</feature>
<gene>
    <name evidence="2" type="ORF">BdWA1_000500</name>
</gene>
<accession>A0AAD9UQ54</accession>
<dbReference type="GeneID" id="94334798"/>
<name>A0AAD9UQ54_9APIC</name>
<dbReference type="KEGG" id="bdw:94334798"/>
<protein>
    <submittedName>
        <fullName evidence="2">Uncharacterized protein</fullName>
    </submittedName>
</protein>